<dbReference type="InterPro" id="IPR036396">
    <property type="entry name" value="Cyt_P450_sf"/>
</dbReference>
<dbReference type="PANTHER" id="PTHR24296">
    <property type="entry name" value="CYTOCHROME P450"/>
    <property type="match status" value="1"/>
</dbReference>
<dbReference type="GeneID" id="140006046"/>
<evidence type="ECO:0000313" key="7">
    <source>
        <dbReference type="RefSeq" id="XP_071903754.1"/>
    </source>
</evidence>
<dbReference type="InterPro" id="IPR002401">
    <property type="entry name" value="Cyt_P450_E_grp-I"/>
</dbReference>
<comment type="similarity">
    <text evidence="2">Belongs to the cytochrome P450 family.</text>
</comment>
<proteinExistence type="inferred from homology"/>
<protein>
    <submittedName>
        <fullName evidence="7">Cytochrome P450 94A1-like</fullName>
    </submittedName>
</protein>
<reference evidence="7" key="2">
    <citation type="submission" date="2025-08" db="UniProtKB">
        <authorList>
            <consortium name="RefSeq"/>
        </authorList>
    </citation>
    <scope>IDENTIFICATION</scope>
    <source>
        <tissue evidence="7">Leaves</tissue>
    </source>
</reference>
<dbReference type="RefSeq" id="XP_071903754.1">
    <property type="nucleotide sequence ID" value="XM_072047653.1"/>
</dbReference>
<keyword evidence="3" id="KW-0479">Metal-binding</keyword>
<comment type="cofactor">
    <cofactor evidence="1">
        <name>heme</name>
        <dbReference type="ChEBI" id="CHEBI:30413"/>
    </cofactor>
</comment>
<organism evidence="6 7">
    <name type="scientific">Coffea arabica</name>
    <name type="common">Arabian coffee</name>
    <dbReference type="NCBI Taxonomy" id="13443"/>
    <lineage>
        <taxon>Eukaryota</taxon>
        <taxon>Viridiplantae</taxon>
        <taxon>Streptophyta</taxon>
        <taxon>Embryophyta</taxon>
        <taxon>Tracheophyta</taxon>
        <taxon>Spermatophyta</taxon>
        <taxon>Magnoliopsida</taxon>
        <taxon>eudicotyledons</taxon>
        <taxon>Gunneridae</taxon>
        <taxon>Pentapetalae</taxon>
        <taxon>asterids</taxon>
        <taxon>lamiids</taxon>
        <taxon>Gentianales</taxon>
        <taxon>Rubiaceae</taxon>
        <taxon>Ixoroideae</taxon>
        <taxon>Gardenieae complex</taxon>
        <taxon>Bertiereae - Coffeeae clade</taxon>
        <taxon>Coffeeae</taxon>
        <taxon>Coffea</taxon>
    </lineage>
</organism>
<dbReference type="SUPFAM" id="SSF48264">
    <property type="entry name" value="Cytochrome P450"/>
    <property type="match status" value="1"/>
</dbReference>
<dbReference type="PRINTS" id="PR00385">
    <property type="entry name" value="P450"/>
</dbReference>
<keyword evidence="5" id="KW-0408">Iron</keyword>
<dbReference type="InterPro" id="IPR001128">
    <property type="entry name" value="Cyt_P450"/>
</dbReference>
<gene>
    <name evidence="7" type="primary">LOC140006046</name>
</gene>
<dbReference type="PRINTS" id="PR00463">
    <property type="entry name" value="EP450I"/>
</dbReference>
<reference evidence="6" key="1">
    <citation type="journal article" date="2025" name="Foods">
        <title>Unveiling the Microbial Signatures of Arabica Coffee Cherries: Insights into Ripeness Specific Diversity, Functional Traits, and Implications for Quality and Safety.</title>
        <authorList>
            <consortium name="RefSeq"/>
            <person name="Tenea G.N."/>
            <person name="Cifuentes V."/>
            <person name="Reyes P."/>
            <person name="Cevallos-Vallejos M."/>
        </authorList>
    </citation>
    <scope>NUCLEOTIDE SEQUENCE [LARGE SCALE GENOMIC DNA]</scope>
</reference>
<accession>A0ABM4U8Z2</accession>
<evidence type="ECO:0000256" key="3">
    <source>
        <dbReference type="ARBA" id="ARBA00022723"/>
    </source>
</evidence>
<keyword evidence="4" id="KW-0560">Oxidoreductase</keyword>
<evidence type="ECO:0000313" key="6">
    <source>
        <dbReference type="Proteomes" id="UP001652660"/>
    </source>
</evidence>
<dbReference type="Gene3D" id="1.10.630.10">
    <property type="entry name" value="Cytochrome P450"/>
    <property type="match status" value="1"/>
</dbReference>
<evidence type="ECO:0000256" key="1">
    <source>
        <dbReference type="ARBA" id="ARBA00001971"/>
    </source>
</evidence>
<dbReference type="Pfam" id="PF00067">
    <property type="entry name" value="p450"/>
    <property type="match status" value="1"/>
</dbReference>
<evidence type="ECO:0000256" key="2">
    <source>
        <dbReference type="ARBA" id="ARBA00010617"/>
    </source>
</evidence>
<evidence type="ECO:0000256" key="4">
    <source>
        <dbReference type="ARBA" id="ARBA00023002"/>
    </source>
</evidence>
<dbReference type="Proteomes" id="UP001652660">
    <property type="component" value="Chromosome 1c"/>
</dbReference>
<evidence type="ECO:0000256" key="5">
    <source>
        <dbReference type="ARBA" id="ARBA00023004"/>
    </source>
</evidence>
<dbReference type="CDD" id="cd11064">
    <property type="entry name" value="CYP86A"/>
    <property type="match status" value="1"/>
</dbReference>
<dbReference type="Gene3D" id="1.10.510.10">
    <property type="entry name" value="Transferase(Phosphotransferase) domain 1"/>
    <property type="match status" value="1"/>
</dbReference>
<keyword evidence="6" id="KW-1185">Reference proteome</keyword>
<name>A0ABM4U8Z2_COFAR</name>
<sequence>MASSLSGWVLGDPCSSEMRSCWAPEVCPAPVEGTRPLLERVDLILVTVVSFPQTAPIEEPPGSDDGGYGAGAIKCLQCFSDKVLVLDDVRWVDIISVQLRRGCRGRLHTSSQHILKSHFHVYGKGDVFRGTLSDFLGEGIFNTDGDNWKFQRQVSSHEFNTKSLRKFVETVVDTELSERLVPILAAAADNKTVLDFQDILQRFAFDNICKIAFGYDPAYLLPSLPEAAFAVAFEDAMRISSQRFYSPVPLIWKVKRALNVGSERKLKEAVHQVREFAKQIIKEKKAELEEKSSIDSVDLLSRFLSSGNYDEDFITDIVISFILAGRDTTSAALTWLFWLVFGNPNVEKKIVEEIKEKSESPVYDEVKDMVYTHASLCESMRLYPPVPTDTKEATEDDVLPDGTVVRKGTRVAYHPYAMGRIEDVWGSDWAEFKPERWLEKDGLSGMWNFIGKDSYTYPVFQAGPRICLGKEMAFLQMKRVVAGVLRRFKVVPAIEEGVEPVFMAYLTSKMKGGFPVRIFERCNLLAMFSMERCPVHADAGCFGGVLTLEVIKGSHPGDFIPHLTSPTSVNTQLKDLLDRRLPYPGQEDEETLALILKLARACLAVDPQSRPTMHMISGLLSMGAQALPMHLHGDFQLA</sequence>